<dbReference type="Gene3D" id="3.40.50.1360">
    <property type="match status" value="1"/>
</dbReference>
<dbReference type="GO" id="GO:0005737">
    <property type="term" value="C:cytoplasm"/>
    <property type="evidence" value="ECO:0007669"/>
    <property type="project" value="TreeGrafter"/>
</dbReference>
<dbReference type="SUPFAM" id="SSF100950">
    <property type="entry name" value="NagB/RpiA/CoA transferase-like"/>
    <property type="match status" value="1"/>
</dbReference>
<dbReference type="GO" id="GO:0019262">
    <property type="term" value="P:N-acetylneuraminate catabolic process"/>
    <property type="evidence" value="ECO:0007669"/>
    <property type="project" value="TreeGrafter"/>
</dbReference>
<sequence length="311" mass="35039">MSKFQYEPARCVPFRDRAVLERCRRIRAAAITRHPNPDFRIRVVPDAKITRLWLVDMFERIRTAAEAGRPLILITPQPWPDGYRELAGLINRHRVNCKKLHTFNMDEYANEKGETAPETWPAGFLYSMLNNFYRRLDPKLRPPRRQVQGPTHRNIRDYGKMIADLGGADCCYSGPGWTGHLAFIEPDAPEFRGGLAAWKKMGPRLVTLSPFTIAQNSLHAAFGMSGDLAAVPPQAATIGPAEVIAARFRFDMHAITVGGSRVSWQRLMTRLCLHGPVTPKLPQSILQTLRTDVYVSESIAADIEPDYDGGY</sequence>
<reference evidence="1" key="1">
    <citation type="submission" date="2017-02" db="EMBL/GenBank/DDBJ databases">
        <title>Delving into the versatile metabolic prowess of the omnipresent phylum Bacteroidetes.</title>
        <authorList>
            <person name="Nobu M.K."/>
            <person name="Mei R."/>
            <person name="Narihiro T."/>
            <person name="Kuroda K."/>
            <person name="Liu W.-T."/>
        </authorList>
    </citation>
    <scope>NUCLEOTIDE SEQUENCE</scope>
    <source>
        <strain evidence="1">ADurb.Bin417</strain>
    </source>
</reference>
<dbReference type="AlphaFoldDB" id="A0A1V5MGX6"/>
<dbReference type="GO" id="GO:0004342">
    <property type="term" value="F:glucosamine-6-phosphate deaminase activity"/>
    <property type="evidence" value="ECO:0007669"/>
    <property type="project" value="UniProtKB-EC"/>
</dbReference>
<accession>A0A1V5MGX6</accession>
<dbReference type="InterPro" id="IPR004547">
    <property type="entry name" value="Glucosamine6P_isomerase"/>
</dbReference>
<evidence type="ECO:0000313" key="1">
    <source>
        <dbReference type="EMBL" id="OPZ92483.1"/>
    </source>
</evidence>
<dbReference type="EC" id="3.5.99.6" evidence="1"/>
<dbReference type="GO" id="GO:0006043">
    <property type="term" value="P:glucosamine catabolic process"/>
    <property type="evidence" value="ECO:0007669"/>
    <property type="project" value="TreeGrafter"/>
</dbReference>
<dbReference type="GO" id="GO:0042802">
    <property type="term" value="F:identical protein binding"/>
    <property type="evidence" value="ECO:0007669"/>
    <property type="project" value="TreeGrafter"/>
</dbReference>
<gene>
    <name evidence="1" type="primary">nagB_3</name>
    <name evidence="1" type="ORF">BWY73_00785</name>
</gene>
<protein>
    <submittedName>
        <fullName evidence="1">Glucosamine-6-phosphate deaminase</fullName>
        <ecNumber evidence="1">3.5.99.6</ecNumber>
    </submittedName>
</protein>
<dbReference type="InterPro" id="IPR037171">
    <property type="entry name" value="NagB/RpiA_transferase-like"/>
</dbReference>
<dbReference type="GO" id="GO:0006046">
    <property type="term" value="P:N-acetylglucosamine catabolic process"/>
    <property type="evidence" value="ECO:0007669"/>
    <property type="project" value="TreeGrafter"/>
</dbReference>
<comment type="caution">
    <text evidence="1">The sequence shown here is derived from an EMBL/GenBank/DDBJ whole genome shotgun (WGS) entry which is preliminary data.</text>
</comment>
<name>A0A1V5MGX6_UNCT6</name>
<proteinExistence type="predicted"/>
<dbReference type="PANTHER" id="PTHR11280">
    <property type="entry name" value="GLUCOSAMINE-6-PHOSPHATE ISOMERASE"/>
    <property type="match status" value="1"/>
</dbReference>
<dbReference type="Proteomes" id="UP000485484">
    <property type="component" value="Unassembled WGS sequence"/>
</dbReference>
<dbReference type="PANTHER" id="PTHR11280:SF5">
    <property type="entry name" value="GLUCOSAMINE-6-PHOSPHATE ISOMERASE"/>
    <property type="match status" value="1"/>
</dbReference>
<keyword evidence="1" id="KW-0378">Hydrolase</keyword>
<dbReference type="EMBL" id="MWAK01000094">
    <property type="protein sequence ID" value="OPZ92483.1"/>
    <property type="molecule type" value="Genomic_DNA"/>
</dbReference>
<organism evidence="1">
    <name type="scientific">candidate division TA06 bacterium ADurb.Bin417</name>
    <dbReference type="NCBI Taxonomy" id="1852828"/>
    <lineage>
        <taxon>Bacteria</taxon>
        <taxon>Bacteria division TA06</taxon>
    </lineage>
</organism>